<evidence type="ECO:0000313" key="1">
    <source>
        <dbReference type="EMBL" id="XCD03424.1"/>
    </source>
</evidence>
<dbReference type="EMBL" id="PP511470">
    <property type="protein sequence ID" value="XCD04523.1"/>
    <property type="molecule type" value="Genomic_DNA"/>
</dbReference>
<dbReference type="EMBL" id="PP511355">
    <property type="protein sequence ID" value="XCD03424.1"/>
    <property type="molecule type" value="Genomic_DNA"/>
</dbReference>
<evidence type="ECO:0000313" key="2">
    <source>
        <dbReference type="EMBL" id="XCD04523.1"/>
    </source>
</evidence>
<name>A0AAU8B0J2_9VIRU</name>
<sequence length="76" mass="8617">MKKFLYVSFDSCAGMYSFFGEFVNDAVATRHFNSLVKDIPVPSDFCLYRTGSYLTETGVIDAEHDVVFICRGEKVM</sequence>
<organism evidence="2">
    <name type="scientific">Dulem virus 169</name>
    <dbReference type="NCBI Taxonomy" id="3145646"/>
    <lineage>
        <taxon>Viruses</taxon>
        <taxon>Monodnaviria</taxon>
        <taxon>Sangervirae</taxon>
        <taxon>Phixviricota</taxon>
        <taxon>Malgrandaviricetes</taxon>
        <taxon>Petitvirales</taxon>
        <taxon>Microviridae</taxon>
        <taxon>Microvirus</taxon>
    </lineage>
</organism>
<dbReference type="InterPro" id="IPR046781">
    <property type="entry name" value="Phage_ORF5"/>
</dbReference>
<accession>A0AAU8B0J2</accession>
<proteinExistence type="predicted"/>
<protein>
    <submittedName>
        <fullName evidence="2">Nonstructural protein</fullName>
    </submittedName>
</protein>
<dbReference type="Pfam" id="PF20577">
    <property type="entry name" value="Phage_ORF5"/>
    <property type="match status" value="1"/>
</dbReference>
<reference evidence="2" key="1">
    <citation type="submission" date="2024-03" db="EMBL/GenBank/DDBJ databases">
        <title>Diverse circular DNA viruses in blood, oral, and fecal samples of captive lemurs.</title>
        <authorList>
            <person name="Paietta E.N."/>
            <person name="Kraberger S."/>
            <person name="Lund M.C."/>
            <person name="Custer J.M."/>
            <person name="Vargas K.M."/>
            <person name="Ehmke E.E."/>
            <person name="Yoder A.D."/>
            <person name="Varsani A."/>
        </authorList>
    </citation>
    <scope>NUCLEOTIDE SEQUENCE</scope>
    <source>
        <strain evidence="1">Duke_18_63</strain>
        <strain evidence="2">Duke_23FS_47</strain>
    </source>
</reference>